<dbReference type="KEGG" id="ghi:107963160"/>
<dbReference type="PANTHER" id="PTHR46148">
    <property type="entry name" value="CHROMO DOMAIN-CONTAINING PROTEIN"/>
    <property type="match status" value="1"/>
</dbReference>
<evidence type="ECO:0000313" key="3">
    <source>
        <dbReference type="RefSeq" id="XP_016755226.1"/>
    </source>
</evidence>
<name>A0A1U8PVS3_GOSHI</name>
<proteinExistence type="predicted"/>
<accession>A0A1U8PVS3</accession>
<gene>
    <name evidence="3" type="primary">LOC107963160</name>
</gene>
<evidence type="ECO:0000259" key="1">
    <source>
        <dbReference type="Pfam" id="PF24626"/>
    </source>
</evidence>
<dbReference type="RefSeq" id="XP_016755226.1">
    <property type="nucleotide sequence ID" value="XM_016899737.1"/>
</dbReference>
<feature type="domain" description="Tf2-1-like SH3-like" evidence="1">
    <location>
        <begin position="2"/>
        <end position="33"/>
    </location>
</feature>
<evidence type="ECO:0000313" key="2">
    <source>
        <dbReference type="Proteomes" id="UP000818029"/>
    </source>
</evidence>
<dbReference type="AlphaFoldDB" id="A0A1U8PVS3"/>
<dbReference type="PaxDb" id="3635-A0A1U8PVS3"/>
<keyword evidence="2" id="KW-1185">Reference proteome</keyword>
<organism evidence="2 3">
    <name type="scientific">Gossypium hirsutum</name>
    <name type="common">Upland cotton</name>
    <name type="synonym">Gossypium mexicanum</name>
    <dbReference type="NCBI Taxonomy" id="3635"/>
    <lineage>
        <taxon>Eukaryota</taxon>
        <taxon>Viridiplantae</taxon>
        <taxon>Streptophyta</taxon>
        <taxon>Embryophyta</taxon>
        <taxon>Tracheophyta</taxon>
        <taxon>Spermatophyta</taxon>
        <taxon>Magnoliopsida</taxon>
        <taxon>eudicotyledons</taxon>
        <taxon>Gunneridae</taxon>
        <taxon>Pentapetalae</taxon>
        <taxon>rosids</taxon>
        <taxon>malvids</taxon>
        <taxon>Malvales</taxon>
        <taxon>Malvaceae</taxon>
        <taxon>Malvoideae</taxon>
        <taxon>Gossypium</taxon>
    </lineage>
</organism>
<reference evidence="3" key="2">
    <citation type="submission" date="2025-08" db="UniProtKB">
        <authorList>
            <consortium name="RefSeq"/>
        </authorList>
    </citation>
    <scope>IDENTIFICATION</scope>
</reference>
<dbReference type="InterPro" id="IPR056924">
    <property type="entry name" value="SH3_Tf2-1"/>
</dbReference>
<dbReference type="SUPFAM" id="SSF54160">
    <property type="entry name" value="Chromo domain-like"/>
    <property type="match status" value="1"/>
</dbReference>
<dbReference type="GeneID" id="107963160"/>
<dbReference type="PANTHER" id="PTHR46148:SF44">
    <property type="entry name" value="GAG-POL POLYPROTEIN"/>
    <property type="match status" value="1"/>
</dbReference>
<dbReference type="Proteomes" id="UP000818029">
    <property type="component" value="Chromosome A06"/>
</dbReference>
<dbReference type="Pfam" id="PF24626">
    <property type="entry name" value="SH3_Tf2-1"/>
    <property type="match status" value="1"/>
</dbReference>
<dbReference type="InterPro" id="IPR016197">
    <property type="entry name" value="Chromo-like_dom_sf"/>
</dbReference>
<reference evidence="2" key="1">
    <citation type="journal article" date="2020" name="Nat. Genet.">
        <title>Genomic diversifications of five Gossypium allopolyploid species and their impact on cotton improvement.</title>
        <authorList>
            <person name="Chen Z.J."/>
            <person name="Sreedasyam A."/>
            <person name="Ando A."/>
            <person name="Song Q."/>
            <person name="De Santiago L.M."/>
            <person name="Hulse-Kemp A.M."/>
            <person name="Ding M."/>
            <person name="Ye W."/>
            <person name="Kirkbride R.C."/>
            <person name="Jenkins J."/>
            <person name="Plott C."/>
            <person name="Lovell J."/>
            <person name="Lin Y.M."/>
            <person name="Vaughn R."/>
            <person name="Liu B."/>
            <person name="Simpson S."/>
            <person name="Scheffler B.E."/>
            <person name="Wen L."/>
            <person name="Saski C.A."/>
            <person name="Grover C.E."/>
            <person name="Hu G."/>
            <person name="Conover J.L."/>
            <person name="Carlson J.W."/>
            <person name="Shu S."/>
            <person name="Boston L.B."/>
            <person name="Williams M."/>
            <person name="Peterson D.G."/>
            <person name="McGee K."/>
            <person name="Jones D.C."/>
            <person name="Wendel J.F."/>
            <person name="Stelly D.M."/>
            <person name="Grimwood J."/>
            <person name="Schmutz J."/>
        </authorList>
    </citation>
    <scope>NUCLEOTIDE SEQUENCE [LARGE SCALE GENOMIC DNA]</scope>
    <source>
        <strain evidence="2">cv. TM-1</strain>
    </source>
</reference>
<sequence>MKRVGPIAYQLELSPELDRIHNVLHVSMLRRYHSDPVQIVWTEEVEVRPDLTFEEELVQILDCDVKVLRRKSVSLVKVLWHNHSSKEATWEPEEAMRQQYPHLF</sequence>
<protein>
    <recommendedName>
        <fullName evidence="1">Tf2-1-like SH3-like domain-containing protein</fullName>
    </recommendedName>
</protein>